<dbReference type="EMBL" id="JARVII010000026">
    <property type="protein sequence ID" value="MDG9700199.1"/>
    <property type="molecule type" value="Genomic_DNA"/>
</dbReference>
<sequence>MLEKLKNWLWRSSTAELGNQPAPDARQAFRQALAEYPAHMPPYRGLGRQIAPEQAQQNLDWFMQTLPQRLAALRALAAATGLALGEEPPWSWDEAADLLARLIDWTRACWPDAPYRPEHRQDEYWAASGRTGDDAIFSVALDVATLLGQAVRAGCSAWRWGLDLSRDSLRHDMFSARRVVLMPPPGARAGLLDMEAVVRARYLNPQASWFRGPPPHDLWWEYVHDGYTGQSLAQGLDQGRAGIRDAPDSAP</sequence>
<proteinExistence type="predicted"/>
<reference evidence="1 2" key="1">
    <citation type="submission" date="2023-04" db="EMBL/GenBank/DDBJ databases">
        <title>Ottowia paracancer sp. nov., isolated from human stomach.</title>
        <authorList>
            <person name="Song Y."/>
        </authorList>
    </citation>
    <scope>NUCLEOTIDE SEQUENCE [LARGE SCALE GENOMIC DNA]</scope>
    <source>
        <strain evidence="1 2">10c7w1</strain>
    </source>
</reference>
<organism evidence="1 2">
    <name type="scientific">Ottowia cancrivicina</name>
    <dbReference type="NCBI Taxonomy" id="3040346"/>
    <lineage>
        <taxon>Bacteria</taxon>
        <taxon>Pseudomonadati</taxon>
        <taxon>Pseudomonadota</taxon>
        <taxon>Betaproteobacteria</taxon>
        <taxon>Burkholderiales</taxon>
        <taxon>Comamonadaceae</taxon>
        <taxon>Ottowia</taxon>
    </lineage>
</organism>
<dbReference type="Proteomes" id="UP001237156">
    <property type="component" value="Unassembled WGS sequence"/>
</dbReference>
<comment type="caution">
    <text evidence="1">The sequence shown here is derived from an EMBL/GenBank/DDBJ whole genome shotgun (WGS) entry which is preliminary data.</text>
</comment>
<name>A0AAW6RJ60_9BURK</name>
<keyword evidence="2" id="KW-1185">Reference proteome</keyword>
<dbReference type="AlphaFoldDB" id="A0AAW6RJ60"/>
<evidence type="ECO:0000313" key="2">
    <source>
        <dbReference type="Proteomes" id="UP001237156"/>
    </source>
</evidence>
<dbReference type="RefSeq" id="WP_279524965.1">
    <property type="nucleotide sequence ID" value="NZ_JARVII010000026.1"/>
</dbReference>
<accession>A0AAW6RJ60</accession>
<gene>
    <name evidence="1" type="ORF">QB898_10855</name>
</gene>
<evidence type="ECO:0000313" key="1">
    <source>
        <dbReference type="EMBL" id="MDG9700199.1"/>
    </source>
</evidence>
<protein>
    <submittedName>
        <fullName evidence="1">Uncharacterized protein</fullName>
    </submittedName>
</protein>